<comment type="caution">
    <text evidence="1">The sequence shown here is derived from an EMBL/GenBank/DDBJ whole genome shotgun (WGS) entry which is preliminary data.</text>
</comment>
<accession>A0A2S9K6Q6</accession>
<dbReference type="RefSeq" id="WP_105747686.1">
    <property type="nucleotide sequence ID" value="NZ_PVLQ01000019.1"/>
</dbReference>
<sequence>MQSGIELLMRVANGDRVTPDEARRLLTAAAEAANHTQALGVDRLARIRYRDAALVEASRLLAADDAGAWTVAGRLAQAVKRFQTRIWPRLRAGGMAGSMDPLDSALHRAFLAGERVPATARRLFDLVK</sequence>
<proteinExistence type="predicted"/>
<keyword evidence="2" id="KW-1185">Reference proteome</keyword>
<dbReference type="Proteomes" id="UP000238589">
    <property type="component" value="Unassembled WGS sequence"/>
</dbReference>
<evidence type="ECO:0000313" key="2">
    <source>
        <dbReference type="Proteomes" id="UP000238589"/>
    </source>
</evidence>
<dbReference type="AlphaFoldDB" id="A0A2S9K6Q6"/>
<protein>
    <submittedName>
        <fullName evidence="1">Uncharacterized protein</fullName>
    </submittedName>
</protein>
<evidence type="ECO:0000313" key="1">
    <source>
        <dbReference type="EMBL" id="PRD66111.1"/>
    </source>
</evidence>
<name>A0A2S9K6Q6_9BURK</name>
<reference evidence="1 2" key="1">
    <citation type="submission" date="2018-03" db="EMBL/GenBank/DDBJ databases">
        <title>Comparative genomics illustrates the genes involved in a hyperalkaliphilic mechanisms of Serpentinomonas isolated from highly-alkaline calcium-rich serpentinized springs.</title>
        <authorList>
            <person name="Suzuki S."/>
            <person name="Ishii S."/>
            <person name="Walworth N."/>
            <person name="Bird L."/>
            <person name="Kuenen J.G."/>
            <person name="Nealson K.H."/>
        </authorList>
    </citation>
    <scope>NUCLEOTIDE SEQUENCE [LARGE SCALE GENOMIC DNA]</scope>
    <source>
        <strain evidence="1 2">P1</strain>
    </source>
</reference>
<organism evidence="1 2">
    <name type="scientific">Malikia granosa</name>
    <dbReference type="NCBI Taxonomy" id="263067"/>
    <lineage>
        <taxon>Bacteria</taxon>
        <taxon>Pseudomonadati</taxon>
        <taxon>Pseudomonadota</taxon>
        <taxon>Betaproteobacteria</taxon>
        <taxon>Burkholderiales</taxon>
        <taxon>Comamonadaceae</taxon>
        <taxon>Malikia</taxon>
    </lineage>
</organism>
<gene>
    <name evidence="1" type="ORF">C6P64_05955</name>
</gene>
<dbReference type="OrthoDB" id="9840077at2"/>
<dbReference type="EMBL" id="PVLQ01000019">
    <property type="protein sequence ID" value="PRD66111.1"/>
    <property type="molecule type" value="Genomic_DNA"/>
</dbReference>